<accession>V6LAL0</accession>
<sequence>MTDREKCKAPAGGSVYDRMTNPEGFTGAHAARFGQAPQGGASVTSAAASAKPKAHSGSTTGTATARDKCKGPEGGSVYDRMTNPAGFTGAHAARFGVAPEGGASVKPAAKPAAAAKPVPKESGVESGRDKCKGPSGGSVYDRMTNPAGFTGAHAARFNSDGSGKGLAGRDSIAKGGQAAGLANMVARK</sequence>
<feature type="compositionally biased region" description="Low complexity" evidence="1">
    <location>
        <begin position="105"/>
        <end position="117"/>
    </location>
</feature>
<feature type="compositionally biased region" description="Low complexity" evidence="1">
    <location>
        <begin position="39"/>
        <end position="64"/>
    </location>
</feature>
<reference evidence="3" key="2">
    <citation type="submission" date="2020-12" db="EMBL/GenBank/DDBJ databases">
        <title>New Spironucleus salmonicida genome in near-complete chromosomes.</title>
        <authorList>
            <person name="Xu F."/>
            <person name="Kurt Z."/>
            <person name="Jimenez-Gonzalez A."/>
            <person name="Astvaldsson A."/>
            <person name="Andersson J.O."/>
            <person name="Svard S.G."/>
        </authorList>
    </citation>
    <scope>NUCLEOTIDE SEQUENCE</scope>
    <source>
        <strain evidence="3">ATCC 50377</strain>
    </source>
</reference>
<dbReference type="InterPro" id="IPR008907">
    <property type="entry name" value="TPP/p25"/>
</dbReference>
<dbReference type="VEuPathDB" id="GiardiaDB:SS50377_26650"/>
<evidence type="ECO:0000313" key="2">
    <source>
        <dbReference type="EMBL" id="EST41495.1"/>
    </source>
</evidence>
<evidence type="ECO:0000313" key="4">
    <source>
        <dbReference type="EMBL" id="KAH0572440.1"/>
    </source>
</evidence>
<organism evidence="2">
    <name type="scientific">Spironucleus salmonicida</name>
    <dbReference type="NCBI Taxonomy" id="348837"/>
    <lineage>
        <taxon>Eukaryota</taxon>
        <taxon>Metamonada</taxon>
        <taxon>Diplomonadida</taxon>
        <taxon>Hexamitidae</taxon>
        <taxon>Hexamitinae</taxon>
        <taxon>Spironucleus</taxon>
    </lineage>
</organism>
<feature type="region of interest" description="Disordered" evidence="1">
    <location>
        <begin position="1"/>
        <end position="85"/>
    </location>
</feature>
<name>V6LAL0_9EUKA</name>
<dbReference type="AlphaFoldDB" id="V6LAL0"/>
<dbReference type="OrthoDB" id="548799at2759"/>
<dbReference type="Pfam" id="PF05517">
    <property type="entry name" value="p25-alpha"/>
    <property type="match status" value="1"/>
</dbReference>
<evidence type="ECO:0000256" key="1">
    <source>
        <dbReference type="SAM" id="MobiDB-lite"/>
    </source>
</evidence>
<dbReference type="GO" id="GO:0015631">
    <property type="term" value="F:tubulin binding"/>
    <property type="evidence" value="ECO:0007669"/>
    <property type="project" value="InterPro"/>
</dbReference>
<reference evidence="2 3" key="1">
    <citation type="journal article" date="2014" name="PLoS Genet.">
        <title>The Genome of Spironucleus salmonicida Highlights a Fish Pathogen Adapted to Fluctuating Environments.</title>
        <authorList>
            <person name="Xu F."/>
            <person name="Jerlstrom-Hultqvist J."/>
            <person name="Einarsson E."/>
            <person name="Astvaldsson A."/>
            <person name="Svard S.G."/>
            <person name="Andersson J.O."/>
        </authorList>
    </citation>
    <scope>NUCLEOTIDE SEQUENCE</scope>
    <source>
        <strain evidence="3">ATCC 50377</strain>
    </source>
</reference>
<proteinExistence type="predicted"/>
<evidence type="ECO:0000313" key="3">
    <source>
        <dbReference type="EMBL" id="KAH0572419.1"/>
    </source>
</evidence>
<evidence type="ECO:0000313" key="5">
    <source>
        <dbReference type="Proteomes" id="UP000018208"/>
    </source>
</evidence>
<keyword evidence="5" id="KW-1185">Reference proteome</keyword>
<dbReference type="Proteomes" id="UP000018208">
    <property type="component" value="Unassembled WGS sequence"/>
</dbReference>
<feature type="region of interest" description="Disordered" evidence="1">
    <location>
        <begin position="100"/>
        <end position="188"/>
    </location>
</feature>
<dbReference type="EMBL" id="KI546170">
    <property type="protein sequence ID" value="EST41495.1"/>
    <property type="molecule type" value="Genomic_DNA"/>
</dbReference>
<gene>
    <name evidence="2" type="ORF">SS50377_19223</name>
    <name evidence="3" type="ORF">SS50377_26629</name>
    <name evidence="4" type="ORF">SS50377_26650</name>
</gene>
<dbReference type="GO" id="GO:0046785">
    <property type="term" value="P:microtubule polymerization"/>
    <property type="evidence" value="ECO:0007669"/>
    <property type="project" value="InterPro"/>
</dbReference>
<dbReference type="EMBL" id="AUWU02000006">
    <property type="protein sequence ID" value="KAH0572419.1"/>
    <property type="molecule type" value="Genomic_DNA"/>
</dbReference>
<dbReference type="EMBL" id="AUWU02000006">
    <property type="protein sequence ID" value="KAH0572440.1"/>
    <property type="molecule type" value="Genomic_DNA"/>
</dbReference>
<protein>
    <submittedName>
        <fullName evidence="3">P25-alpha family protein</fullName>
    </submittedName>
</protein>
<feature type="compositionally biased region" description="Basic and acidic residues" evidence="1">
    <location>
        <begin position="118"/>
        <end position="132"/>
    </location>
</feature>
<dbReference type="VEuPathDB" id="GiardiaDB:SS50377_26629"/>